<dbReference type="Pfam" id="PF00378">
    <property type="entry name" value="ECH_1"/>
    <property type="match status" value="1"/>
</dbReference>
<accession>A0AAV5UZ28</accession>
<reference evidence="4" key="1">
    <citation type="submission" date="2023-10" db="EMBL/GenBank/DDBJ databases">
        <title>Genome assembly of Pristionchus species.</title>
        <authorList>
            <person name="Yoshida K."/>
            <person name="Sommer R.J."/>
        </authorList>
    </citation>
    <scope>NUCLEOTIDE SEQUENCE</scope>
    <source>
        <strain evidence="4">RS5133</strain>
    </source>
</reference>
<evidence type="ECO:0000313" key="4">
    <source>
        <dbReference type="EMBL" id="GMT12033.1"/>
    </source>
</evidence>
<comment type="caution">
    <text evidence="4">The sequence shown here is derived from an EMBL/GenBank/DDBJ whole genome shotgun (WGS) entry which is preliminary data.</text>
</comment>
<protein>
    <recommendedName>
        <fullName evidence="6">Ech-3</fullName>
    </recommendedName>
</protein>
<dbReference type="AlphaFoldDB" id="A0AAV5UZ28"/>
<dbReference type="GO" id="GO:0004165">
    <property type="term" value="F:delta(3)-delta(2)-enoyl-CoA isomerase activity"/>
    <property type="evidence" value="ECO:0007669"/>
    <property type="project" value="UniProtKB-ARBA"/>
</dbReference>
<name>A0AAV5UZ28_9BILA</name>
<feature type="non-terminal residue" evidence="4">
    <location>
        <position position="252"/>
    </location>
</feature>
<dbReference type="InterPro" id="IPR001753">
    <property type="entry name" value="Enoyl-CoA_hydra/iso"/>
</dbReference>
<keyword evidence="5" id="KW-1185">Reference proteome</keyword>
<dbReference type="InterPro" id="IPR029045">
    <property type="entry name" value="ClpP/crotonase-like_dom_sf"/>
</dbReference>
<evidence type="ECO:0000256" key="1">
    <source>
        <dbReference type="ARBA" id="ARBA00004275"/>
    </source>
</evidence>
<keyword evidence="3" id="KW-0413">Isomerase</keyword>
<keyword evidence="2" id="KW-0576">Peroxisome</keyword>
<dbReference type="Proteomes" id="UP001432322">
    <property type="component" value="Unassembled WGS sequence"/>
</dbReference>
<proteinExistence type="predicted"/>
<dbReference type="EMBL" id="BTSY01000001">
    <property type="protein sequence ID" value="GMT12033.1"/>
    <property type="molecule type" value="Genomic_DNA"/>
</dbReference>
<dbReference type="GO" id="GO:0005777">
    <property type="term" value="C:peroxisome"/>
    <property type="evidence" value="ECO:0007669"/>
    <property type="project" value="UniProtKB-SubCell"/>
</dbReference>
<dbReference type="PANTHER" id="PTHR43684:SF1">
    <property type="entry name" value="ENOYL-COA DELTA ISOMERASE 2"/>
    <property type="match status" value="1"/>
</dbReference>
<comment type="subcellular location">
    <subcellularLocation>
        <location evidence="1">Peroxisome</location>
    </subcellularLocation>
</comment>
<evidence type="ECO:0008006" key="6">
    <source>
        <dbReference type="Google" id="ProtNLM"/>
    </source>
</evidence>
<dbReference type="Gene3D" id="3.90.226.10">
    <property type="entry name" value="2-enoyl-CoA Hydratase, Chain A, domain 1"/>
    <property type="match status" value="1"/>
</dbReference>
<evidence type="ECO:0000256" key="3">
    <source>
        <dbReference type="ARBA" id="ARBA00023235"/>
    </source>
</evidence>
<dbReference type="PANTHER" id="PTHR43684">
    <property type="match status" value="1"/>
</dbReference>
<dbReference type="SUPFAM" id="SSF52096">
    <property type="entry name" value="ClpP/crotonase"/>
    <property type="match status" value="1"/>
</dbReference>
<evidence type="ECO:0000256" key="2">
    <source>
        <dbReference type="ARBA" id="ARBA00023140"/>
    </source>
</evidence>
<evidence type="ECO:0000313" key="5">
    <source>
        <dbReference type="Proteomes" id="UP001432322"/>
    </source>
</evidence>
<dbReference type="InterPro" id="IPR051053">
    <property type="entry name" value="ECH/Chromodomain_protein"/>
</dbReference>
<dbReference type="CDD" id="cd06558">
    <property type="entry name" value="crotonase-like"/>
    <property type="match status" value="1"/>
</dbReference>
<sequence length="252" mass="27998">MSVRTFIKGSTYWIRFENATRLNAITGKMYDEFCRGMDEANDNPKTTFTAITGDGKFYSASNDFTKAHWDTKAAASKDVESGWARMGRRMIDHDKILLGLVNGPSFGIAATTLGLMDYVVCSDTAYFCTPFSLLGVTPEGGSSATFPPIMGPSRANGMLMFNERMSAEEARECGFVGKVFPTADFERLSTEMIDGFEKLPRHSLLASKSLIRGAAWKQKMRGVYETEVDTIRGLFSTAETQKLIDDKFNKKK</sequence>
<organism evidence="4 5">
    <name type="scientific">Pristionchus fissidentatus</name>
    <dbReference type="NCBI Taxonomy" id="1538716"/>
    <lineage>
        <taxon>Eukaryota</taxon>
        <taxon>Metazoa</taxon>
        <taxon>Ecdysozoa</taxon>
        <taxon>Nematoda</taxon>
        <taxon>Chromadorea</taxon>
        <taxon>Rhabditida</taxon>
        <taxon>Rhabditina</taxon>
        <taxon>Diplogasteromorpha</taxon>
        <taxon>Diplogasteroidea</taxon>
        <taxon>Neodiplogasteridae</taxon>
        <taxon>Pristionchus</taxon>
    </lineage>
</organism>
<gene>
    <name evidence="4" type="ORF">PFISCL1PPCAC_3330</name>
</gene>